<evidence type="ECO:0000256" key="1">
    <source>
        <dbReference type="ARBA" id="ARBA00007769"/>
    </source>
</evidence>
<organism evidence="16 17">
    <name type="scientific">Paenibacillus profundus</name>
    <dbReference type="NCBI Taxonomy" id="1173085"/>
    <lineage>
        <taxon>Bacteria</taxon>
        <taxon>Bacillati</taxon>
        <taxon>Bacillota</taxon>
        <taxon>Bacilli</taxon>
        <taxon>Bacillales</taxon>
        <taxon>Paenibacillaceae</taxon>
        <taxon>Paenibacillus</taxon>
    </lineage>
</organism>
<evidence type="ECO:0000259" key="15">
    <source>
        <dbReference type="SMART" id="SM01329"/>
    </source>
</evidence>
<evidence type="ECO:0000256" key="10">
    <source>
        <dbReference type="ARBA" id="ARBA00023002"/>
    </source>
</evidence>
<reference evidence="16 17" key="1">
    <citation type="submission" date="2021-11" db="EMBL/GenBank/DDBJ databases">
        <title>Draft genome sequence of Paenibacillus profundus YoMME, a new Gram-positive bacteria with exoelectrogenic properties.</title>
        <authorList>
            <person name="Hubenova Y."/>
            <person name="Hubenova E."/>
            <person name="Manasiev Y."/>
            <person name="Peykov S."/>
            <person name="Mitov M."/>
        </authorList>
    </citation>
    <scope>NUCLEOTIDE SEQUENCE [LARGE SCALE GENOMIC DNA]</scope>
    <source>
        <strain evidence="16 17">YoMME</strain>
    </source>
</reference>
<dbReference type="InterPro" id="IPR004439">
    <property type="entry name" value="Isocitrate_DH_NADP_dimer_prok"/>
</dbReference>
<evidence type="ECO:0000256" key="3">
    <source>
        <dbReference type="ARBA" id="ARBA00013013"/>
    </source>
</evidence>
<evidence type="ECO:0000256" key="13">
    <source>
        <dbReference type="ARBA" id="ARBA00046127"/>
    </source>
</evidence>
<comment type="similarity">
    <text evidence="1">Belongs to the isocitrate and isopropylmalate dehydrogenases family.</text>
</comment>
<dbReference type="Gene3D" id="3.40.718.10">
    <property type="entry name" value="Isopropylmalate Dehydrogenase"/>
    <property type="match status" value="1"/>
</dbReference>
<evidence type="ECO:0000313" key="16">
    <source>
        <dbReference type="EMBL" id="MCE5171314.1"/>
    </source>
</evidence>
<keyword evidence="8" id="KW-0460">Magnesium</keyword>
<evidence type="ECO:0000256" key="12">
    <source>
        <dbReference type="ARBA" id="ARBA00023554"/>
    </source>
</evidence>
<dbReference type="NCBIfam" id="NF005425">
    <property type="entry name" value="PRK07006.1"/>
    <property type="match status" value="1"/>
</dbReference>
<dbReference type="NCBIfam" id="TIGR00183">
    <property type="entry name" value="prok_nadp_idh"/>
    <property type="match status" value="1"/>
</dbReference>
<evidence type="ECO:0000256" key="2">
    <source>
        <dbReference type="ARBA" id="ARBA00011738"/>
    </source>
</evidence>
<evidence type="ECO:0000256" key="5">
    <source>
        <dbReference type="ARBA" id="ARBA00022435"/>
    </source>
</evidence>
<evidence type="ECO:0000256" key="6">
    <source>
        <dbReference type="ARBA" id="ARBA00022532"/>
    </source>
</evidence>
<dbReference type="RefSeq" id="WP_019422788.1">
    <property type="nucleotide sequence ID" value="NZ_JAJNBZ010000016.1"/>
</dbReference>
<evidence type="ECO:0000256" key="14">
    <source>
        <dbReference type="RuleBase" id="RU004446"/>
    </source>
</evidence>
<dbReference type="EC" id="1.1.1.42" evidence="3 14"/>
<keyword evidence="11 14" id="KW-0464">Manganese</keyword>
<comment type="cofactor">
    <cofactor evidence="14">
        <name>Mg(2+)</name>
        <dbReference type="ChEBI" id="CHEBI:18420"/>
    </cofactor>
    <cofactor evidence="14">
        <name>Mn(2+)</name>
        <dbReference type="ChEBI" id="CHEBI:29035"/>
    </cofactor>
</comment>
<dbReference type="PROSITE" id="PS00470">
    <property type="entry name" value="IDH_IMDH"/>
    <property type="match status" value="1"/>
</dbReference>
<accession>A0ABS8YJC2</accession>
<evidence type="ECO:0000313" key="17">
    <source>
        <dbReference type="Proteomes" id="UP001199916"/>
    </source>
</evidence>
<evidence type="ECO:0000256" key="11">
    <source>
        <dbReference type="ARBA" id="ARBA00023211"/>
    </source>
</evidence>
<feature type="domain" description="Isopropylmalate dehydrogenase-like" evidence="15">
    <location>
        <begin position="30"/>
        <end position="427"/>
    </location>
</feature>
<dbReference type="EMBL" id="JAJNBZ010000016">
    <property type="protein sequence ID" value="MCE5171314.1"/>
    <property type="molecule type" value="Genomic_DNA"/>
</dbReference>
<proteinExistence type="inferred from homology"/>
<dbReference type="InterPro" id="IPR019818">
    <property type="entry name" value="IsoCit/isopropylmalate_DH_CS"/>
</dbReference>
<keyword evidence="10" id="KW-0560">Oxidoreductase</keyword>
<evidence type="ECO:0000256" key="8">
    <source>
        <dbReference type="ARBA" id="ARBA00022842"/>
    </source>
</evidence>
<dbReference type="PANTHER" id="PTHR43504:SF1">
    <property type="entry name" value="ISOCITRATE DEHYDROGENASE [NADP]"/>
    <property type="match status" value="1"/>
</dbReference>
<dbReference type="PANTHER" id="PTHR43504">
    <property type="entry name" value="ISOCITRATE DEHYDROGENASE [NADP]"/>
    <property type="match status" value="1"/>
</dbReference>
<comment type="catalytic activity">
    <reaction evidence="12">
        <text>D-threo-isocitrate + NADP(+) = 2-oxoglutarate + CO2 + NADPH</text>
        <dbReference type="Rhea" id="RHEA:19629"/>
        <dbReference type="ChEBI" id="CHEBI:15562"/>
        <dbReference type="ChEBI" id="CHEBI:16526"/>
        <dbReference type="ChEBI" id="CHEBI:16810"/>
        <dbReference type="ChEBI" id="CHEBI:57783"/>
        <dbReference type="ChEBI" id="CHEBI:58349"/>
        <dbReference type="EC" id="1.1.1.42"/>
    </reaction>
</comment>
<keyword evidence="7 14" id="KW-0479">Metal-binding</keyword>
<comment type="function">
    <text evidence="13">Catalyzes the oxidative decarboxylation of isocitrate to 2-oxoglutarate and carbon dioxide with the concomitant reduction of NADP(+).</text>
</comment>
<dbReference type="Pfam" id="PF00180">
    <property type="entry name" value="Iso_dh"/>
    <property type="match status" value="1"/>
</dbReference>
<gene>
    <name evidence="16" type="primary">icd</name>
    <name evidence="16" type="ORF">LQV63_18600</name>
</gene>
<keyword evidence="9 14" id="KW-0521">NADP</keyword>
<protein>
    <recommendedName>
        <fullName evidence="4 14">Isocitrate dehydrogenase [NADP]</fullName>
        <ecNumber evidence="3 14">1.1.1.42</ecNumber>
    </recommendedName>
</protein>
<evidence type="ECO:0000256" key="7">
    <source>
        <dbReference type="ARBA" id="ARBA00022723"/>
    </source>
</evidence>
<dbReference type="SUPFAM" id="SSF53659">
    <property type="entry name" value="Isocitrate/Isopropylmalate dehydrogenase-like"/>
    <property type="match status" value="1"/>
</dbReference>
<keyword evidence="17" id="KW-1185">Reference proteome</keyword>
<keyword evidence="6 14" id="KW-0816">Tricarboxylic acid cycle</keyword>
<keyword evidence="5 14" id="KW-0329">Glyoxylate bypass</keyword>
<name>A0ABS8YJC2_9BACL</name>
<evidence type="ECO:0000256" key="9">
    <source>
        <dbReference type="ARBA" id="ARBA00022857"/>
    </source>
</evidence>
<evidence type="ECO:0000256" key="4">
    <source>
        <dbReference type="ARBA" id="ARBA00019562"/>
    </source>
</evidence>
<comment type="subunit">
    <text evidence="2">Homodimer.</text>
</comment>
<sequence>MLQLEKFELPTEGEKITIQGDKLQVPNHPIIPFIEGDGTGRDIWRASKRVLDAAVEKAYKGERKLAWYEVFAGEKAFNAYGEWLPNDTLEAIREYIVAIKGPLTTPIGGGIRSLNVALRQELDLYVCLRPVRYFDGVPSPVKRPELVDMVIFRENTEDIYAGIEYASGSEEVKKVIEFLQQEMGVKKIRFPETSGIGIKPVSSDGSKRLARAAIEYAIEHKRKSVTLVHKGNIMKYTEGAFKNWGYEVAEQEFAEQTFTWGQYDRIKESDGVEAANKAQAEAEAAGKIIVKDAIADIALQQVLTRPKDFDVIATLNLNGDYLSDALAAQVGGIGIAPGANINYVTGHAIFEATHGTAPKYADLDVVNPGSVILSGVMLLEHLGWNEAADLIYKGMETAINNKTVTYDFARLMEDATEVKCSQFADQIINHMN</sequence>
<dbReference type="Proteomes" id="UP001199916">
    <property type="component" value="Unassembled WGS sequence"/>
</dbReference>
<dbReference type="SMART" id="SM01329">
    <property type="entry name" value="Iso_dh"/>
    <property type="match status" value="1"/>
</dbReference>
<comment type="caution">
    <text evidence="16">The sequence shown here is derived from an EMBL/GenBank/DDBJ whole genome shotgun (WGS) entry which is preliminary data.</text>
</comment>
<dbReference type="InterPro" id="IPR024084">
    <property type="entry name" value="IsoPropMal-DH-like_dom"/>
</dbReference>